<organism evidence="2 3">
    <name type="scientific">Catenuloplanes atrovinosus</name>
    <dbReference type="NCBI Taxonomy" id="137266"/>
    <lineage>
        <taxon>Bacteria</taxon>
        <taxon>Bacillati</taxon>
        <taxon>Actinomycetota</taxon>
        <taxon>Actinomycetes</taxon>
        <taxon>Micromonosporales</taxon>
        <taxon>Micromonosporaceae</taxon>
        <taxon>Catenuloplanes</taxon>
    </lineage>
</organism>
<dbReference type="PANTHER" id="PTHR43798:SF33">
    <property type="entry name" value="HYDROLASE, PUTATIVE (AFU_ORTHOLOGUE AFUA_2G14860)-RELATED"/>
    <property type="match status" value="1"/>
</dbReference>
<protein>
    <submittedName>
        <fullName evidence="2">Pimeloyl-ACP methyl ester carboxylesterase</fullName>
    </submittedName>
</protein>
<dbReference type="AlphaFoldDB" id="A0AAE3YPX5"/>
<evidence type="ECO:0000259" key="1">
    <source>
        <dbReference type="Pfam" id="PF12697"/>
    </source>
</evidence>
<dbReference type="GO" id="GO:0016020">
    <property type="term" value="C:membrane"/>
    <property type="evidence" value="ECO:0007669"/>
    <property type="project" value="TreeGrafter"/>
</dbReference>
<evidence type="ECO:0000313" key="2">
    <source>
        <dbReference type="EMBL" id="MDR7276460.1"/>
    </source>
</evidence>
<name>A0AAE3YPX5_9ACTN</name>
<reference evidence="2" key="1">
    <citation type="submission" date="2023-07" db="EMBL/GenBank/DDBJ databases">
        <title>Sequencing the genomes of 1000 actinobacteria strains.</title>
        <authorList>
            <person name="Klenk H.-P."/>
        </authorList>
    </citation>
    <scope>NUCLEOTIDE SEQUENCE</scope>
    <source>
        <strain evidence="2">DSM 44707</strain>
    </source>
</reference>
<dbReference type="GO" id="GO:0003824">
    <property type="term" value="F:catalytic activity"/>
    <property type="evidence" value="ECO:0007669"/>
    <property type="project" value="UniProtKB-ARBA"/>
</dbReference>
<dbReference type="SUPFAM" id="SSF53474">
    <property type="entry name" value="alpha/beta-Hydrolases"/>
    <property type="match status" value="1"/>
</dbReference>
<comment type="caution">
    <text evidence="2">The sequence shown here is derived from an EMBL/GenBank/DDBJ whole genome shotgun (WGS) entry which is preliminary data.</text>
</comment>
<keyword evidence="3" id="KW-1185">Reference proteome</keyword>
<feature type="domain" description="AB hydrolase-1" evidence="1">
    <location>
        <begin position="4"/>
        <end position="230"/>
    </location>
</feature>
<sequence>MTPILLLHGLTFDHRQWDAVRRELPGHPVLALDLPGHGATPPLDAHRTDDVAAWVHERVVAAGLDAPIVAGHSLGGVLATVYAARYPARGVIDVDQPLLLGGFGALVRRAEPVLRGPDWRTVWDGLVAGMHAELLPAGVRPLTVGRPSAALLLGYWAEILEHDDEEIARRRAAELSAIAARGLPYTHVASTEPPAAYRRWLTSLVPDASVAVIPGGGHFPHLADPRAVARLIAAQSSRQPAGPPAAG</sequence>
<proteinExistence type="predicted"/>
<dbReference type="EMBL" id="JAVDYB010000001">
    <property type="protein sequence ID" value="MDR7276460.1"/>
    <property type="molecule type" value="Genomic_DNA"/>
</dbReference>
<accession>A0AAE3YPX5</accession>
<evidence type="ECO:0000313" key="3">
    <source>
        <dbReference type="Proteomes" id="UP001183643"/>
    </source>
</evidence>
<dbReference type="Pfam" id="PF12697">
    <property type="entry name" value="Abhydrolase_6"/>
    <property type="match status" value="1"/>
</dbReference>
<dbReference type="Gene3D" id="3.40.50.1820">
    <property type="entry name" value="alpha/beta hydrolase"/>
    <property type="match status" value="1"/>
</dbReference>
<dbReference type="InterPro" id="IPR029058">
    <property type="entry name" value="AB_hydrolase_fold"/>
</dbReference>
<dbReference type="PANTHER" id="PTHR43798">
    <property type="entry name" value="MONOACYLGLYCEROL LIPASE"/>
    <property type="match status" value="1"/>
</dbReference>
<dbReference type="RefSeq" id="WP_310368589.1">
    <property type="nucleotide sequence ID" value="NZ_JAVDYB010000001.1"/>
</dbReference>
<dbReference type="InterPro" id="IPR050266">
    <property type="entry name" value="AB_hydrolase_sf"/>
</dbReference>
<dbReference type="InterPro" id="IPR000073">
    <property type="entry name" value="AB_hydrolase_1"/>
</dbReference>
<gene>
    <name evidence="2" type="ORF">J2S41_003238</name>
</gene>
<dbReference type="Proteomes" id="UP001183643">
    <property type="component" value="Unassembled WGS sequence"/>
</dbReference>